<dbReference type="RefSeq" id="WP_072797532.1">
    <property type="nucleotide sequence ID" value="NZ_FRAQ01000001.1"/>
</dbReference>
<reference evidence="2" key="1">
    <citation type="submission" date="2016-11" db="EMBL/GenBank/DDBJ databases">
        <authorList>
            <person name="Varghese N."/>
            <person name="Submissions S."/>
        </authorList>
    </citation>
    <scope>NUCLEOTIDE SEQUENCE [LARGE SCALE GENOMIC DNA]</scope>
    <source>
        <strain evidence="2">CGMCC 1.10835</strain>
    </source>
</reference>
<dbReference type="EMBL" id="FRAQ01000001">
    <property type="protein sequence ID" value="SHK04520.1"/>
    <property type="molecule type" value="Genomic_DNA"/>
</dbReference>
<evidence type="ECO:0000313" key="2">
    <source>
        <dbReference type="Proteomes" id="UP000184497"/>
    </source>
</evidence>
<accession>A0A1M6P9F4</accession>
<gene>
    <name evidence="1" type="ORF">SAMN05216369_0155</name>
</gene>
<dbReference type="InterPro" id="IPR012659">
    <property type="entry name" value="CHP02444"/>
</dbReference>
<dbReference type="STRING" id="564117.SAMN05216369_0155"/>
<name>A0A1M6P9F4_9GAMM</name>
<organism evidence="1 2">
    <name type="scientific">Marinobacter antarcticus</name>
    <dbReference type="NCBI Taxonomy" id="564117"/>
    <lineage>
        <taxon>Bacteria</taxon>
        <taxon>Pseudomonadati</taxon>
        <taxon>Pseudomonadota</taxon>
        <taxon>Gammaproteobacteria</taxon>
        <taxon>Pseudomonadales</taxon>
        <taxon>Marinobacteraceae</taxon>
        <taxon>Marinobacter</taxon>
    </lineage>
</organism>
<protein>
    <submittedName>
        <fullName evidence="1">TIGR02444 family protein</fullName>
    </submittedName>
</protein>
<dbReference type="NCBIfam" id="TIGR02444">
    <property type="entry name" value="TIGR02444 family protein"/>
    <property type="match status" value="1"/>
</dbReference>
<sequence length="185" mass="20371">MQVSLETNPKLPSKPMALPDNLEPDNPLWQFALTFWQHSPAQETCLALQNEGWSVTRILCAGWLALKGRAYTGIDDATVTEWRDRVTGSLRAIRTSVPKAQASYNALRTNLAGLELESERIELALAWRTLTAPNPEQSNMYERNNLIRPNLAAAAPASGTTVKTTQLLGTLCDILIAFPQGDTQP</sequence>
<dbReference type="AlphaFoldDB" id="A0A1M6P9F4"/>
<dbReference type="Pfam" id="PF09523">
    <property type="entry name" value="DUF2390"/>
    <property type="match status" value="1"/>
</dbReference>
<keyword evidence="2" id="KW-1185">Reference proteome</keyword>
<evidence type="ECO:0000313" key="1">
    <source>
        <dbReference type="EMBL" id="SHK04520.1"/>
    </source>
</evidence>
<dbReference type="OrthoDB" id="5795846at2"/>
<dbReference type="Proteomes" id="UP000184497">
    <property type="component" value="Unassembled WGS sequence"/>
</dbReference>
<proteinExistence type="predicted"/>